<feature type="compositionally biased region" description="Polar residues" evidence="1">
    <location>
        <begin position="401"/>
        <end position="425"/>
    </location>
</feature>
<feature type="compositionally biased region" description="Basic and acidic residues" evidence="1">
    <location>
        <begin position="261"/>
        <end position="270"/>
    </location>
</feature>
<feature type="region of interest" description="Disordered" evidence="1">
    <location>
        <begin position="344"/>
        <end position="378"/>
    </location>
</feature>
<feature type="compositionally biased region" description="Basic and acidic residues" evidence="1">
    <location>
        <begin position="218"/>
        <end position="236"/>
    </location>
</feature>
<name>A0A914W8G5_9BILA</name>
<feature type="compositionally biased region" description="Basic and acidic residues" evidence="1">
    <location>
        <begin position="150"/>
        <end position="162"/>
    </location>
</feature>
<reference evidence="3" key="1">
    <citation type="submission" date="2022-11" db="UniProtKB">
        <authorList>
            <consortium name="WormBaseParasite"/>
        </authorList>
    </citation>
    <scope>IDENTIFICATION</scope>
</reference>
<dbReference type="Proteomes" id="UP000887566">
    <property type="component" value="Unplaced"/>
</dbReference>
<organism evidence="2 3">
    <name type="scientific">Plectus sambesii</name>
    <dbReference type="NCBI Taxonomy" id="2011161"/>
    <lineage>
        <taxon>Eukaryota</taxon>
        <taxon>Metazoa</taxon>
        <taxon>Ecdysozoa</taxon>
        <taxon>Nematoda</taxon>
        <taxon>Chromadorea</taxon>
        <taxon>Plectida</taxon>
        <taxon>Plectina</taxon>
        <taxon>Plectoidea</taxon>
        <taxon>Plectidae</taxon>
        <taxon>Plectus</taxon>
    </lineage>
</organism>
<feature type="region of interest" description="Disordered" evidence="1">
    <location>
        <begin position="216"/>
        <end position="284"/>
    </location>
</feature>
<feature type="compositionally biased region" description="Basic and acidic residues" evidence="1">
    <location>
        <begin position="426"/>
        <end position="440"/>
    </location>
</feature>
<dbReference type="AlphaFoldDB" id="A0A914W8G5"/>
<protein>
    <submittedName>
        <fullName evidence="3">C2H2-type domain-containing protein</fullName>
    </submittedName>
</protein>
<feature type="region of interest" description="Disordered" evidence="1">
    <location>
        <begin position="393"/>
        <end position="448"/>
    </location>
</feature>
<proteinExistence type="predicted"/>
<dbReference type="WBParaSite" id="PSAMB.scaffold3526size17923.g21754.t1">
    <property type="protein sequence ID" value="PSAMB.scaffold3526size17923.g21754.t1"/>
    <property type="gene ID" value="PSAMB.scaffold3526size17923.g21754"/>
</dbReference>
<evidence type="ECO:0000256" key="1">
    <source>
        <dbReference type="SAM" id="MobiDB-lite"/>
    </source>
</evidence>
<evidence type="ECO:0000313" key="3">
    <source>
        <dbReference type="WBParaSite" id="PSAMB.scaffold3526size17923.g21754.t1"/>
    </source>
</evidence>
<evidence type="ECO:0000313" key="2">
    <source>
        <dbReference type="Proteomes" id="UP000887566"/>
    </source>
</evidence>
<feature type="region of interest" description="Disordered" evidence="1">
    <location>
        <begin position="116"/>
        <end position="203"/>
    </location>
</feature>
<accession>A0A914W8G5</accession>
<sequence>MVDRPLDDLTCVLFRELLEWKKHPMKNYRCPKCGQKLRHYMRHSEEINGITKLHGIWGCSGWENTTCLFPMCERNFTEYTTLRTVEQFAAGFHPPPPELQTRRSVWTASTSNLVSGAEDGGCHLQGNAPSASSESRTVEAPGSLRTPFFPDDRPTTDDEQGQHDAVAIEHGTSSDVHESDPNEVVTHPQEELRSPTNLSEAETSKKLAILAKEEEETVKDNVTRNDVSENDAEGKMQRVVVEQPLKEEKASKSPTNLSEAESNKQPHVEEQNVGVPESEKPKDVGEIVTNEMDANEIDIHEVDIDLLLPTTSMAQKEQAQKEQRAPPETPTSLMLQQLTKYAINRPAIVPQMPKRSRGGRSKQNAPPAQSMASADQLKRAAVEHAQLLLRQKQKHAAEISARNSNSQGATSSLMSPSRRPQTSRQAHLEMEKKKKKRVEESPLSNSPSRALTQWMLKEKAVNKSPQAGGPKLDAVYVRKELSASMRRATNEVLKQSVPVVDVTNRLAGWTPVGAALAGSGGLTPSAITPSASPPPSGSTANVNRAFQDPELNALVQRKMAQVKQAFAPPAAPYGVHHVQSAPVMSDSGLYQLGSVPSYQQPTTHAGPWLTETIQ</sequence>
<feature type="compositionally biased region" description="Polar residues" evidence="1">
    <location>
        <begin position="361"/>
        <end position="373"/>
    </location>
</feature>
<keyword evidence="2" id="KW-1185">Reference proteome</keyword>